<sequence>MPGLLRQAAGELPAGLPRADLDGYLADHEWELALDVLLDRGDDHPATTSYFQILEEAAHLMGLARSAAWCAWRRREVLHGVIRAELRLIPGTRSTAIPGDARVRPLWDLGLVTPAGAPDLAVALIWVEYAQELPPGGAGPVRLAPLTAVRWHHLEPGDRIAMHERGATTGTATITEVVFPASPDRR</sequence>
<keyword evidence="2" id="KW-1185">Reference proteome</keyword>
<accession>A0A919SA55</accession>
<dbReference type="EMBL" id="BOQL01000024">
    <property type="protein sequence ID" value="GIM68002.1"/>
    <property type="molecule type" value="Genomic_DNA"/>
</dbReference>
<organism evidence="1 2">
    <name type="scientific">Actinoplanes auranticolor</name>
    <dbReference type="NCBI Taxonomy" id="47988"/>
    <lineage>
        <taxon>Bacteria</taxon>
        <taxon>Bacillati</taxon>
        <taxon>Actinomycetota</taxon>
        <taxon>Actinomycetes</taxon>
        <taxon>Micromonosporales</taxon>
        <taxon>Micromonosporaceae</taxon>
        <taxon>Actinoplanes</taxon>
    </lineage>
</organism>
<evidence type="ECO:0000313" key="2">
    <source>
        <dbReference type="Proteomes" id="UP000681340"/>
    </source>
</evidence>
<dbReference type="AlphaFoldDB" id="A0A919SA55"/>
<name>A0A919SA55_9ACTN</name>
<protein>
    <submittedName>
        <fullName evidence="1">Uncharacterized protein</fullName>
    </submittedName>
</protein>
<evidence type="ECO:0000313" key="1">
    <source>
        <dbReference type="EMBL" id="GIM68002.1"/>
    </source>
</evidence>
<reference evidence="1" key="1">
    <citation type="submission" date="2021-03" db="EMBL/GenBank/DDBJ databases">
        <title>Whole genome shotgun sequence of Actinoplanes auranticolor NBRC 12245.</title>
        <authorList>
            <person name="Komaki H."/>
            <person name="Tamura T."/>
        </authorList>
    </citation>
    <scope>NUCLEOTIDE SEQUENCE</scope>
    <source>
        <strain evidence="1">NBRC 12245</strain>
    </source>
</reference>
<proteinExistence type="predicted"/>
<comment type="caution">
    <text evidence="1">The sequence shown here is derived from an EMBL/GenBank/DDBJ whole genome shotgun (WGS) entry which is preliminary data.</text>
</comment>
<gene>
    <name evidence="1" type="ORF">Aau02nite_29700</name>
</gene>
<dbReference type="Proteomes" id="UP000681340">
    <property type="component" value="Unassembled WGS sequence"/>
</dbReference>